<comment type="caution">
    <text evidence="7">The sequence shown here is derived from an EMBL/GenBank/DDBJ whole genome shotgun (WGS) entry which is preliminary data.</text>
</comment>
<protein>
    <recommendedName>
        <fullName evidence="9">RNA polymerase sigma-70 factor</fullName>
    </recommendedName>
</protein>
<dbReference type="SUPFAM" id="SSF88659">
    <property type="entry name" value="Sigma3 and sigma4 domains of RNA polymerase sigma factors"/>
    <property type="match status" value="1"/>
</dbReference>
<evidence type="ECO:0000256" key="1">
    <source>
        <dbReference type="ARBA" id="ARBA00010641"/>
    </source>
</evidence>
<keyword evidence="2" id="KW-0805">Transcription regulation</keyword>
<dbReference type="GO" id="GO:0003677">
    <property type="term" value="F:DNA binding"/>
    <property type="evidence" value="ECO:0007669"/>
    <property type="project" value="InterPro"/>
</dbReference>
<dbReference type="PANTHER" id="PTHR43133">
    <property type="entry name" value="RNA POLYMERASE ECF-TYPE SIGMA FACTO"/>
    <property type="match status" value="1"/>
</dbReference>
<evidence type="ECO:0000256" key="4">
    <source>
        <dbReference type="ARBA" id="ARBA00023163"/>
    </source>
</evidence>
<reference evidence="7 8" key="1">
    <citation type="submission" date="2014-09" db="EMBL/GenBank/DDBJ databases">
        <title>Draft Genome Sequence of Draconibacterium sp. JN14CK-3.</title>
        <authorList>
            <person name="Dong C."/>
            <person name="Lai Q."/>
            <person name="Shao Z."/>
        </authorList>
    </citation>
    <scope>NUCLEOTIDE SEQUENCE [LARGE SCALE GENOMIC DNA]</scope>
    <source>
        <strain evidence="7 8">JN14CK-3</strain>
    </source>
</reference>
<dbReference type="OrthoDB" id="1100095at2"/>
<dbReference type="SUPFAM" id="SSF88946">
    <property type="entry name" value="Sigma2 domain of RNA polymerase sigma factors"/>
    <property type="match status" value="1"/>
</dbReference>
<dbReference type="InterPro" id="IPR036388">
    <property type="entry name" value="WH-like_DNA-bd_sf"/>
</dbReference>
<feature type="domain" description="RNA polymerase sigma-70 region 2" evidence="5">
    <location>
        <begin position="28"/>
        <end position="93"/>
    </location>
</feature>
<keyword evidence="4" id="KW-0804">Transcription</keyword>
<dbReference type="InterPro" id="IPR014327">
    <property type="entry name" value="RNA_pol_sigma70_bacteroid"/>
</dbReference>
<evidence type="ECO:0000259" key="6">
    <source>
        <dbReference type="Pfam" id="PF08281"/>
    </source>
</evidence>
<dbReference type="RefSeq" id="WP_045028234.1">
    <property type="nucleotide sequence ID" value="NZ_JRHC01000001.1"/>
</dbReference>
<evidence type="ECO:0000259" key="5">
    <source>
        <dbReference type="Pfam" id="PF04542"/>
    </source>
</evidence>
<proteinExistence type="inferred from homology"/>
<dbReference type="CDD" id="cd06171">
    <property type="entry name" value="Sigma70_r4"/>
    <property type="match status" value="1"/>
</dbReference>
<dbReference type="InterPro" id="IPR013249">
    <property type="entry name" value="RNA_pol_sigma70_r4_t2"/>
</dbReference>
<dbReference type="InterPro" id="IPR039425">
    <property type="entry name" value="RNA_pol_sigma-70-like"/>
</dbReference>
<evidence type="ECO:0000313" key="7">
    <source>
        <dbReference type="EMBL" id="KJF45695.1"/>
    </source>
</evidence>
<evidence type="ECO:0008006" key="9">
    <source>
        <dbReference type="Google" id="ProtNLM"/>
    </source>
</evidence>
<dbReference type="Gene3D" id="1.10.10.10">
    <property type="entry name" value="Winged helix-like DNA-binding domain superfamily/Winged helix DNA-binding domain"/>
    <property type="match status" value="1"/>
</dbReference>
<evidence type="ECO:0000256" key="3">
    <source>
        <dbReference type="ARBA" id="ARBA00023082"/>
    </source>
</evidence>
<organism evidence="7 8">
    <name type="scientific">Draconibacterium sediminis</name>
    <dbReference type="NCBI Taxonomy" id="1544798"/>
    <lineage>
        <taxon>Bacteria</taxon>
        <taxon>Pseudomonadati</taxon>
        <taxon>Bacteroidota</taxon>
        <taxon>Bacteroidia</taxon>
        <taxon>Marinilabiliales</taxon>
        <taxon>Prolixibacteraceae</taxon>
        <taxon>Draconibacterium</taxon>
    </lineage>
</organism>
<dbReference type="Pfam" id="PF04542">
    <property type="entry name" value="Sigma70_r2"/>
    <property type="match status" value="1"/>
</dbReference>
<dbReference type="Pfam" id="PF08281">
    <property type="entry name" value="Sigma70_r4_2"/>
    <property type="match status" value="1"/>
</dbReference>
<dbReference type="InterPro" id="IPR013325">
    <property type="entry name" value="RNA_pol_sigma_r2"/>
</dbReference>
<evidence type="ECO:0000313" key="8">
    <source>
        <dbReference type="Proteomes" id="UP000032544"/>
    </source>
</evidence>
<comment type="similarity">
    <text evidence="1">Belongs to the sigma-70 factor family. ECF subfamily.</text>
</comment>
<dbReference type="NCBIfam" id="TIGR02937">
    <property type="entry name" value="sigma70-ECF"/>
    <property type="match status" value="1"/>
</dbReference>
<accession>A0A0D8JFL9</accession>
<dbReference type="EMBL" id="JRHC01000001">
    <property type="protein sequence ID" value="KJF45695.1"/>
    <property type="molecule type" value="Genomic_DNA"/>
</dbReference>
<feature type="domain" description="RNA polymerase sigma factor 70 region 4 type 2" evidence="6">
    <location>
        <begin position="130"/>
        <end position="181"/>
    </location>
</feature>
<dbReference type="InterPro" id="IPR014284">
    <property type="entry name" value="RNA_pol_sigma-70_dom"/>
</dbReference>
<keyword evidence="3" id="KW-0731">Sigma factor</keyword>
<evidence type="ECO:0000256" key="2">
    <source>
        <dbReference type="ARBA" id="ARBA00023015"/>
    </source>
</evidence>
<keyword evidence="8" id="KW-1185">Reference proteome</keyword>
<dbReference type="PANTHER" id="PTHR43133:SF46">
    <property type="entry name" value="RNA POLYMERASE SIGMA-70 FACTOR ECF SUBFAMILY"/>
    <property type="match status" value="1"/>
</dbReference>
<dbReference type="NCBIfam" id="TIGR02985">
    <property type="entry name" value="Sig70_bacteroi1"/>
    <property type="match status" value="1"/>
</dbReference>
<dbReference type="GO" id="GO:0006352">
    <property type="term" value="P:DNA-templated transcription initiation"/>
    <property type="evidence" value="ECO:0007669"/>
    <property type="project" value="InterPro"/>
</dbReference>
<dbReference type="GO" id="GO:0016987">
    <property type="term" value="F:sigma factor activity"/>
    <property type="evidence" value="ECO:0007669"/>
    <property type="project" value="UniProtKB-KW"/>
</dbReference>
<dbReference type="InterPro" id="IPR007627">
    <property type="entry name" value="RNA_pol_sigma70_r2"/>
</dbReference>
<dbReference type="InterPro" id="IPR013324">
    <property type="entry name" value="RNA_pol_sigma_r3/r4-like"/>
</dbReference>
<name>A0A0D8JFL9_9BACT</name>
<dbReference type="STRING" id="1544798.LH29_10265"/>
<dbReference type="Gene3D" id="1.10.1740.10">
    <property type="match status" value="1"/>
</dbReference>
<gene>
    <name evidence="7" type="ORF">LH29_10265</name>
</gene>
<dbReference type="AlphaFoldDB" id="A0A0D8JFL9"/>
<dbReference type="Proteomes" id="UP000032544">
    <property type="component" value="Unassembled WGS sequence"/>
</dbReference>
<sequence length="197" mass="23572">MSFYDSRNILYDLSSFKNGEENAFKLVFENNYEKIVGFCCQFIPDREEAKNIAQQAFVKLWTNREEVNTCNGIRAFLYTAAKTDCLNYLRHEKYKLNYQQNILEKREKLLNQEILESFKFDRLEYMELEEMIQNALDKLPEKCRQVFVKSRFEYKKNREIADELGIALKSVESNITRALKILRKELKDVLPSVLWMF</sequence>